<dbReference type="FunFam" id="3.40.50.300:FF:002053">
    <property type="entry name" value="ABC transporter ATP-binding protein"/>
    <property type="match status" value="1"/>
</dbReference>
<comment type="similarity">
    <text evidence="4">Belongs to the ABC transporter superfamily. ABCF family. YheS subfamily.</text>
</comment>
<reference evidence="8 9" key="1">
    <citation type="journal article" date="2007" name="Nat. Biotechnol.">
        <title>Genome sequence and identification of candidate vaccine antigens from the animal pathogen Dichelobacter nodosus.</title>
        <authorList>
            <person name="Myers G.S."/>
            <person name="Parker D."/>
            <person name="Al-Hasani K."/>
            <person name="Kennan R.M."/>
            <person name="Seemann T."/>
            <person name="Ren Q."/>
            <person name="Badger J.H."/>
            <person name="Selengut J.D."/>
            <person name="Deboy R.T."/>
            <person name="Tettelin H."/>
            <person name="Boyce J.D."/>
            <person name="McCarl V.P."/>
            <person name="Han X."/>
            <person name="Nelson W.C."/>
            <person name="Madupu R."/>
            <person name="Mohamoud Y."/>
            <person name="Holley T."/>
            <person name="Fedorova N."/>
            <person name="Khouri H."/>
            <person name="Bottomley S.P."/>
            <person name="Whittington R.J."/>
            <person name="Adler B."/>
            <person name="Songer J.G."/>
            <person name="Rood J.I."/>
            <person name="Paulsen I.T."/>
        </authorList>
    </citation>
    <scope>NUCLEOTIDE SEQUENCE [LARGE SCALE GENOMIC DNA]</scope>
    <source>
        <strain evidence="8 9">VCS1703A</strain>
    </source>
</reference>
<dbReference type="HOGENOM" id="CLU_000604_36_0_6"/>
<evidence type="ECO:0000256" key="1">
    <source>
        <dbReference type="ARBA" id="ARBA00022737"/>
    </source>
</evidence>
<protein>
    <recommendedName>
        <fullName evidence="5">Probable ATP-binding protein YheS</fullName>
    </recommendedName>
</protein>
<keyword evidence="2" id="KW-0547">Nucleotide-binding</keyword>
<evidence type="ECO:0000256" key="5">
    <source>
        <dbReference type="ARBA" id="ARBA00069073"/>
    </source>
</evidence>
<feature type="domain" description="ABC transporter" evidence="7">
    <location>
        <begin position="2"/>
        <end position="247"/>
    </location>
</feature>
<evidence type="ECO:0000256" key="3">
    <source>
        <dbReference type="ARBA" id="ARBA00022840"/>
    </source>
</evidence>
<dbReference type="PANTHER" id="PTHR19211">
    <property type="entry name" value="ATP-BINDING TRANSPORT PROTEIN-RELATED"/>
    <property type="match status" value="1"/>
</dbReference>
<dbReference type="STRING" id="246195.DNO_0970"/>
<dbReference type="RefSeq" id="WP_012031283.1">
    <property type="nucleotide sequence ID" value="NC_009446.1"/>
</dbReference>
<accession>A5EY12</accession>
<dbReference type="SUPFAM" id="SSF52540">
    <property type="entry name" value="P-loop containing nucleoside triphosphate hydrolases"/>
    <property type="match status" value="2"/>
</dbReference>
<dbReference type="Pfam" id="PF00005">
    <property type="entry name" value="ABC_tran"/>
    <property type="match status" value="2"/>
</dbReference>
<name>A5EY12_DICNV</name>
<evidence type="ECO:0000256" key="6">
    <source>
        <dbReference type="SAM" id="MobiDB-lite"/>
    </source>
</evidence>
<dbReference type="PROSITE" id="PS00211">
    <property type="entry name" value="ABC_TRANSPORTER_1"/>
    <property type="match status" value="2"/>
</dbReference>
<organism evidence="8 9">
    <name type="scientific">Dichelobacter nodosus (strain VCS1703A)</name>
    <dbReference type="NCBI Taxonomy" id="246195"/>
    <lineage>
        <taxon>Bacteria</taxon>
        <taxon>Pseudomonadati</taxon>
        <taxon>Pseudomonadota</taxon>
        <taxon>Gammaproteobacteria</taxon>
        <taxon>Cardiobacteriales</taxon>
        <taxon>Cardiobacteriaceae</taxon>
        <taxon>Dichelobacter</taxon>
    </lineage>
</organism>
<dbReference type="GO" id="GO:0005524">
    <property type="term" value="F:ATP binding"/>
    <property type="evidence" value="ECO:0007669"/>
    <property type="project" value="UniProtKB-KW"/>
</dbReference>
<dbReference type="InterPro" id="IPR003593">
    <property type="entry name" value="AAA+_ATPase"/>
</dbReference>
<dbReference type="Proteomes" id="UP000000248">
    <property type="component" value="Chromosome"/>
</dbReference>
<evidence type="ECO:0000313" key="9">
    <source>
        <dbReference type="Proteomes" id="UP000000248"/>
    </source>
</evidence>
<dbReference type="eggNOG" id="COG0488">
    <property type="taxonomic scope" value="Bacteria"/>
</dbReference>
<dbReference type="InterPro" id="IPR050611">
    <property type="entry name" value="ABCF"/>
</dbReference>
<dbReference type="KEGG" id="dno:DNO_0970"/>
<dbReference type="InterPro" id="IPR027417">
    <property type="entry name" value="P-loop_NTPase"/>
</dbReference>
<dbReference type="Pfam" id="PF12848">
    <property type="entry name" value="ABC_tran_Xtn"/>
    <property type="match status" value="1"/>
</dbReference>
<dbReference type="PROSITE" id="PS50893">
    <property type="entry name" value="ABC_TRANSPORTER_2"/>
    <property type="match status" value="2"/>
</dbReference>
<dbReference type="EMBL" id="CP000513">
    <property type="protein sequence ID" value="ABQ13287.1"/>
    <property type="molecule type" value="Genomic_DNA"/>
</dbReference>
<keyword evidence="1" id="KW-0677">Repeat</keyword>
<dbReference type="InterPro" id="IPR003439">
    <property type="entry name" value="ABC_transporter-like_ATP-bd"/>
</dbReference>
<dbReference type="FunFam" id="3.40.50.300:FF:000011">
    <property type="entry name" value="Putative ABC transporter ATP-binding component"/>
    <property type="match status" value="1"/>
</dbReference>
<dbReference type="CDD" id="cd03221">
    <property type="entry name" value="ABCF_EF-3"/>
    <property type="match status" value="2"/>
</dbReference>
<evidence type="ECO:0000259" key="7">
    <source>
        <dbReference type="PROSITE" id="PS50893"/>
    </source>
</evidence>
<keyword evidence="3 8" id="KW-0067">ATP-binding</keyword>
<keyword evidence="9" id="KW-1185">Reference proteome</keyword>
<gene>
    <name evidence="8" type="ordered locus">DNO_0970</name>
</gene>
<dbReference type="OrthoDB" id="9808609at2"/>
<evidence type="ECO:0000256" key="2">
    <source>
        <dbReference type="ARBA" id="ARBA00022741"/>
    </source>
</evidence>
<proteinExistence type="inferred from homology"/>
<feature type="domain" description="ABC transporter" evidence="7">
    <location>
        <begin position="310"/>
        <end position="526"/>
    </location>
</feature>
<dbReference type="InterPro" id="IPR032781">
    <property type="entry name" value="ABC_tran_Xtn"/>
</dbReference>
<evidence type="ECO:0000313" key="8">
    <source>
        <dbReference type="EMBL" id="ABQ13287.1"/>
    </source>
</evidence>
<dbReference type="GO" id="GO:0016887">
    <property type="term" value="F:ATP hydrolysis activity"/>
    <property type="evidence" value="ECO:0007669"/>
    <property type="project" value="InterPro"/>
</dbReference>
<dbReference type="PANTHER" id="PTHR19211:SF14">
    <property type="entry name" value="ATP-BINDING CASSETTE SUB-FAMILY F MEMBER 1"/>
    <property type="match status" value="1"/>
</dbReference>
<feature type="region of interest" description="Disordered" evidence="6">
    <location>
        <begin position="522"/>
        <end position="545"/>
    </location>
</feature>
<dbReference type="SMART" id="SM00382">
    <property type="entry name" value="AAA"/>
    <property type="match status" value="2"/>
</dbReference>
<sequence length="631" mass="70983">MISLENVTLARGAKILLRAANLNIHHGQRVGLVGRNGCGKSSLFALLRGELEADQGQVSLPESEWIASVRQETPALAQSALDYVLDGHQRFRAAEQEALRAQQSGQGLAIAHAHELLQQVDAYRLPARAAELLTGLGFAPAQHQLPVAHFSGGWRMRLNLAQALIAPADLLLLDEPTNHLDLDAIVWLQDFLLTYPTTLFIISHDRDFLDALCQHIVHIEGEQLISYRGNYSQFVQTRHEQRLQQDALYAKQAEKRVHLQQFIDRFRAKATKARQAQSRLKALEKLTLTPPSSIEENYALEFPPAEHYPSPVLRLKQAVMGYETPLLKPFTLAINADARIGLLGHNGAGKSTLMKTLAGVLPLLQGERSAHQKAQIGYFAQHQLDRLVSEQTPLWHFQQQQPEASEQELRNFLGAYGFAGEAVQMPVQLCSGGEKARLALALLIATRPNLLLLDEPTNHLDLSMRDNLIRALQTYQGALVLVSHDRSLLRATCDQFYLVDEGVCRVFDGDLDDYRDYLRQKRSEQSSEKTAKINDRQQQKRQEAERRQYLRPYQQSIEKAEKKLDNVHHKQKDLEQALADMSLYTEAEKPRLNALLAEKADADRALLVAEAELMDALEALEAAEKAYKSQY</sequence>
<evidence type="ECO:0000256" key="4">
    <source>
        <dbReference type="ARBA" id="ARBA00061571"/>
    </source>
</evidence>
<dbReference type="InterPro" id="IPR017871">
    <property type="entry name" value="ABC_transporter-like_CS"/>
</dbReference>
<dbReference type="AlphaFoldDB" id="A5EY12"/>
<dbReference type="Gene3D" id="3.40.50.300">
    <property type="entry name" value="P-loop containing nucleotide triphosphate hydrolases"/>
    <property type="match status" value="2"/>
</dbReference>